<organism evidence="1 2">
    <name type="scientific">Pedobacter africanus</name>
    <dbReference type="NCBI Taxonomy" id="151894"/>
    <lineage>
        <taxon>Bacteria</taxon>
        <taxon>Pseudomonadati</taxon>
        <taxon>Bacteroidota</taxon>
        <taxon>Sphingobacteriia</taxon>
        <taxon>Sphingobacteriales</taxon>
        <taxon>Sphingobacteriaceae</taxon>
        <taxon>Pedobacter</taxon>
    </lineage>
</organism>
<keyword evidence="2" id="KW-1185">Reference proteome</keyword>
<accession>A0ACC6KRL1</accession>
<sequence length="240" mass="27113">MIKPLTIILAVTVLFFVSCKKKEGPTVTELGNMAEAKLNEIKILSTGIPCAQLNDVAVKEISEGCSASYYLVKPSDLDRFEQLKKDYFDLLRRQTDAMVKQGVIIDPCFESYWIAEQPIKTICNSSDLKLITSQNISIEEAKPLADQTYQEIKTMIDAQTCTGAADWTYTVLIKERIGNVEYVPYLRSKDYSVLKKKISLYNRLRARIITEQAPADYVPNKTQVEKIECVNGKPVIKLKS</sequence>
<evidence type="ECO:0000313" key="2">
    <source>
        <dbReference type="Proteomes" id="UP001246858"/>
    </source>
</evidence>
<evidence type="ECO:0000313" key="1">
    <source>
        <dbReference type="EMBL" id="MDR6781857.1"/>
    </source>
</evidence>
<dbReference type="EMBL" id="JAVDTF010000001">
    <property type="protein sequence ID" value="MDR6781857.1"/>
    <property type="molecule type" value="Genomic_DNA"/>
</dbReference>
<comment type="caution">
    <text evidence="1">The sequence shown here is derived from an EMBL/GenBank/DDBJ whole genome shotgun (WGS) entry which is preliminary data.</text>
</comment>
<dbReference type="Proteomes" id="UP001246858">
    <property type="component" value="Unassembled WGS sequence"/>
</dbReference>
<proteinExistence type="predicted"/>
<protein>
    <submittedName>
        <fullName evidence="1">Uncharacterized protein</fullName>
    </submittedName>
</protein>
<gene>
    <name evidence="1" type="ORF">J2X78_000409</name>
</gene>
<reference evidence="1" key="1">
    <citation type="submission" date="2023-07" db="EMBL/GenBank/DDBJ databases">
        <title>Sorghum-associated microbial communities from plants grown in Nebraska, USA.</title>
        <authorList>
            <person name="Schachtman D."/>
        </authorList>
    </citation>
    <scope>NUCLEOTIDE SEQUENCE</scope>
    <source>
        <strain evidence="1">2697</strain>
    </source>
</reference>
<name>A0ACC6KRL1_9SPHI</name>